<dbReference type="PANTHER" id="PTHR12963:SF4">
    <property type="entry name" value="ACTIVATING SIGNAL COINTEGRATOR 1"/>
    <property type="match status" value="1"/>
</dbReference>
<reference evidence="1" key="1">
    <citation type="submission" date="2015-12" db="EMBL/GenBank/DDBJ databases">
        <title>Update maize B73 reference genome by single molecule sequencing technologies.</title>
        <authorList>
            <consortium name="Maize Genome Sequencing Project"/>
            <person name="Ware D."/>
        </authorList>
    </citation>
    <scope>NUCLEOTIDE SEQUENCE [LARGE SCALE GENOMIC DNA]</scope>
    <source>
        <tissue evidence="1">Seedling</tissue>
    </source>
</reference>
<protein>
    <submittedName>
        <fullName evidence="1">Transcription regulator</fullName>
    </submittedName>
</protein>
<name>A0A1D6I480_MAIZE</name>
<evidence type="ECO:0000313" key="1">
    <source>
        <dbReference type="EMBL" id="ONM54946.1"/>
    </source>
</evidence>
<dbReference type="EMBL" id="CM007650">
    <property type="protein sequence ID" value="ONM54946.1"/>
    <property type="molecule type" value="Genomic_DNA"/>
</dbReference>
<organism evidence="1">
    <name type="scientific">Zea mays</name>
    <name type="common">Maize</name>
    <dbReference type="NCBI Taxonomy" id="4577"/>
    <lineage>
        <taxon>Eukaryota</taxon>
        <taxon>Viridiplantae</taxon>
        <taxon>Streptophyta</taxon>
        <taxon>Embryophyta</taxon>
        <taxon>Tracheophyta</taxon>
        <taxon>Spermatophyta</taxon>
        <taxon>Magnoliopsida</taxon>
        <taxon>Liliopsida</taxon>
        <taxon>Poales</taxon>
        <taxon>Poaceae</taxon>
        <taxon>PACMAD clade</taxon>
        <taxon>Panicoideae</taxon>
        <taxon>Andropogonodae</taxon>
        <taxon>Andropogoneae</taxon>
        <taxon>Tripsacinae</taxon>
        <taxon>Zea</taxon>
    </lineage>
</organism>
<accession>A0A1D6I480</accession>
<proteinExistence type="predicted"/>
<dbReference type="InterPro" id="IPR039128">
    <property type="entry name" value="TRIP4-like"/>
</dbReference>
<dbReference type="ExpressionAtlas" id="A0A1D6I480">
    <property type="expression patterns" value="baseline and differential"/>
</dbReference>
<dbReference type="PANTHER" id="PTHR12963">
    <property type="entry name" value="THYROID RECEPTOR INTERACTING PROTEIN RELATED"/>
    <property type="match status" value="1"/>
</dbReference>
<gene>
    <name evidence="1" type="ORF">ZEAMMB73_Zm00001d020444</name>
</gene>
<sequence length="209" mass="23141">MATSASTSGEWLKGALQELRERKGSSLEFDSDLISGLVSFCELAPPSDATSYLENFIGKEAAQDIIQEYLRRRGHIGSSNGTESFQSSNLQPYVILNKDGSTEVETEHPIMRPPEEKDQSHRIQPNPTIREQPVFVETSPVKPKTDRAKQSKRLAKNGLCLEVTGRLQHDDKGMESILSGKVKKGDHLAYSSFGQAREGDDVECSPDFD</sequence>
<dbReference type="AlphaFoldDB" id="A0A1D6I480"/>